<proteinExistence type="inferred from homology"/>
<evidence type="ECO:0000313" key="3">
    <source>
        <dbReference type="EMBL" id="MDF3836692.1"/>
    </source>
</evidence>
<accession>A0ABT6AVP3</accession>
<gene>
    <name evidence="3" type="ORF">P3W85_27600</name>
</gene>
<protein>
    <submittedName>
        <fullName evidence="3">Tripartite tricarboxylate transporter substrate-binding protein</fullName>
    </submittedName>
</protein>
<dbReference type="Gene3D" id="3.40.190.150">
    <property type="entry name" value="Bordetella uptake gene, domain 1"/>
    <property type="match status" value="1"/>
</dbReference>
<comment type="caution">
    <text evidence="3">The sequence shown here is derived from an EMBL/GenBank/DDBJ whole genome shotgun (WGS) entry which is preliminary data.</text>
</comment>
<feature type="chain" id="PRO_5046076188" evidence="2">
    <location>
        <begin position="21"/>
        <end position="322"/>
    </location>
</feature>
<comment type="similarity">
    <text evidence="1">Belongs to the UPF0065 (bug) family.</text>
</comment>
<dbReference type="Pfam" id="PF03401">
    <property type="entry name" value="TctC"/>
    <property type="match status" value="1"/>
</dbReference>
<sequence length="322" mass="34135">MRTFLKRAFVSVSIATFALAGTAAEEYPTKPIRIVVPSAPGGLADIAVRVVAQKMSERLGQPVTVENKPGADTLLGTRYVKAAPADGYTLLSASNTISIQAAIKLDAGYELKDFVGIGPYIRSPYVMLVGAAQPDKSAKDFIARGTSNPKSLSFASGGVGTSPYMAEQMFLQRAGLNLMHVPYKGIAAAMPDVISGRVTMIFDAVGSSAGHMRAGRLRALGMTSTNRLSAFPDVPTIAEQGMPGFSSYVTIGLLAPAATPKFIVKKLAAALQGAIASREVRERFEPDGAEFVPVSPEEYMESLKREQAEFAKLAEELGISKQ</sequence>
<dbReference type="InterPro" id="IPR005064">
    <property type="entry name" value="BUG"/>
</dbReference>
<name>A0ABT6AVP3_9BURK</name>
<keyword evidence="2" id="KW-0732">Signal</keyword>
<dbReference type="EMBL" id="JARJLM010000455">
    <property type="protein sequence ID" value="MDF3836692.1"/>
    <property type="molecule type" value="Genomic_DNA"/>
</dbReference>
<organism evidence="3 4">
    <name type="scientific">Cupriavidus basilensis</name>
    <dbReference type="NCBI Taxonomy" id="68895"/>
    <lineage>
        <taxon>Bacteria</taxon>
        <taxon>Pseudomonadati</taxon>
        <taxon>Pseudomonadota</taxon>
        <taxon>Betaproteobacteria</taxon>
        <taxon>Burkholderiales</taxon>
        <taxon>Burkholderiaceae</taxon>
        <taxon>Cupriavidus</taxon>
    </lineage>
</organism>
<dbReference type="RefSeq" id="WP_276267090.1">
    <property type="nucleotide sequence ID" value="NZ_JARJLM010000455.1"/>
</dbReference>
<evidence type="ECO:0000256" key="1">
    <source>
        <dbReference type="ARBA" id="ARBA00006987"/>
    </source>
</evidence>
<dbReference type="Gene3D" id="3.40.190.10">
    <property type="entry name" value="Periplasmic binding protein-like II"/>
    <property type="match status" value="1"/>
</dbReference>
<dbReference type="PANTHER" id="PTHR42928:SF5">
    <property type="entry name" value="BLR1237 PROTEIN"/>
    <property type="match status" value="1"/>
</dbReference>
<dbReference type="InterPro" id="IPR042100">
    <property type="entry name" value="Bug_dom1"/>
</dbReference>
<dbReference type="SUPFAM" id="SSF53850">
    <property type="entry name" value="Periplasmic binding protein-like II"/>
    <property type="match status" value="1"/>
</dbReference>
<keyword evidence="4" id="KW-1185">Reference proteome</keyword>
<dbReference type="PIRSF" id="PIRSF017082">
    <property type="entry name" value="YflP"/>
    <property type="match status" value="1"/>
</dbReference>
<reference evidence="3 4" key="1">
    <citation type="submission" date="2023-03" db="EMBL/GenBank/DDBJ databases">
        <title>Draft assemblies of triclosan tolerant bacteria isolated from returned activated sludge.</title>
        <authorList>
            <person name="Van Hamelsveld S."/>
        </authorList>
    </citation>
    <scope>NUCLEOTIDE SEQUENCE [LARGE SCALE GENOMIC DNA]</scope>
    <source>
        <strain evidence="3 4">GW210010_S58</strain>
    </source>
</reference>
<dbReference type="PANTHER" id="PTHR42928">
    <property type="entry name" value="TRICARBOXYLATE-BINDING PROTEIN"/>
    <property type="match status" value="1"/>
</dbReference>
<evidence type="ECO:0000256" key="2">
    <source>
        <dbReference type="SAM" id="SignalP"/>
    </source>
</evidence>
<evidence type="ECO:0000313" key="4">
    <source>
        <dbReference type="Proteomes" id="UP001216674"/>
    </source>
</evidence>
<feature type="signal peptide" evidence="2">
    <location>
        <begin position="1"/>
        <end position="20"/>
    </location>
</feature>
<dbReference type="Proteomes" id="UP001216674">
    <property type="component" value="Unassembled WGS sequence"/>
</dbReference>